<dbReference type="GO" id="GO:0003723">
    <property type="term" value="F:RNA binding"/>
    <property type="evidence" value="ECO:0007669"/>
    <property type="project" value="TreeGrafter"/>
</dbReference>
<dbReference type="GO" id="GO:0044614">
    <property type="term" value="C:nuclear pore cytoplasmic filaments"/>
    <property type="evidence" value="ECO:0007669"/>
    <property type="project" value="TreeGrafter"/>
</dbReference>
<dbReference type="Pfam" id="PF12110">
    <property type="entry name" value="Nup96"/>
    <property type="match status" value="1"/>
</dbReference>
<reference evidence="20" key="1">
    <citation type="submission" date="2022-08" db="UniProtKB">
        <authorList>
            <consortium name="EnsemblMetazoa"/>
        </authorList>
    </citation>
    <scope>IDENTIFICATION</scope>
    <source>
        <strain evidence="20">EBRO</strain>
    </source>
</reference>
<comment type="subcellular location">
    <subcellularLocation>
        <location evidence="2">Nucleus membrane</location>
        <topology evidence="2">Peripheral membrane protein</topology>
        <orientation evidence="2">Nucleoplasmic side</orientation>
    </subcellularLocation>
    <subcellularLocation>
        <location evidence="1">Nucleus</location>
        <location evidence="1">Nuclear pore complex</location>
    </subcellularLocation>
    <subcellularLocation>
        <location evidence="3">Nucleus</location>
        <location evidence="3">Nucleoplasm</location>
    </subcellularLocation>
</comment>
<dbReference type="GO" id="GO:0008139">
    <property type="term" value="F:nuclear localization sequence binding"/>
    <property type="evidence" value="ECO:0007669"/>
    <property type="project" value="TreeGrafter"/>
</dbReference>
<feature type="compositionally biased region" description="Polar residues" evidence="18">
    <location>
        <begin position="1592"/>
        <end position="1605"/>
    </location>
</feature>
<dbReference type="Pfam" id="PF13634">
    <property type="entry name" value="Nucleoporin_FG"/>
    <property type="match status" value="6"/>
</dbReference>
<evidence type="ECO:0000256" key="15">
    <source>
        <dbReference type="ARBA" id="ARBA00023132"/>
    </source>
</evidence>
<dbReference type="GO" id="GO:0008236">
    <property type="term" value="F:serine-type peptidase activity"/>
    <property type="evidence" value="ECO:0007669"/>
    <property type="project" value="UniProtKB-KW"/>
</dbReference>
<dbReference type="Pfam" id="PF21240">
    <property type="entry name" value="Nup98_GLEBS"/>
    <property type="match status" value="1"/>
</dbReference>
<keyword evidence="12" id="KW-0720">Serine protease</keyword>
<dbReference type="EnsemblMetazoa" id="AATE003919-RA">
    <property type="protein sequence ID" value="AATE003919-PA.2"/>
    <property type="gene ID" value="AATE003919"/>
</dbReference>
<feature type="region of interest" description="Disordered" evidence="18">
    <location>
        <begin position="2029"/>
        <end position="2090"/>
    </location>
</feature>
<evidence type="ECO:0000256" key="17">
    <source>
        <dbReference type="ARBA" id="ARBA00023242"/>
    </source>
</evidence>
<evidence type="ECO:0000256" key="9">
    <source>
        <dbReference type="ARBA" id="ARBA00022801"/>
    </source>
</evidence>
<dbReference type="GO" id="GO:0006508">
    <property type="term" value="P:proteolysis"/>
    <property type="evidence" value="ECO:0007669"/>
    <property type="project" value="UniProtKB-KW"/>
</dbReference>
<dbReference type="Gene3D" id="1.25.40.690">
    <property type="match status" value="1"/>
</dbReference>
<feature type="region of interest" description="Disordered" evidence="18">
    <location>
        <begin position="46"/>
        <end position="73"/>
    </location>
</feature>
<feature type="compositionally biased region" description="Low complexity" evidence="18">
    <location>
        <begin position="1864"/>
        <end position="1875"/>
    </location>
</feature>
<dbReference type="InterPro" id="IPR007230">
    <property type="entry name" value="Nup98_auto-Pept-S59_dom"/>
</dbReference>
<evidence type="ECO:0000256" key="8">
    <source>
        <dbReference type="ARBA" id="ARBA00022737"/>
    </source>
</evidence>
<evidence type="ECO:0000256" key="7">
    <source>
        <dbReference type="ARBA" id="ARBA00022670"/>
    </source>
</evidence>
<dbReference type="Pfam" id="PF04096">
    <property type="entry name" value="Nucleoporin2"/>
    <property type="match status" value="1"/>
</dbReference>
<keyword evidence="15" id="KW-0906">Nuclear pore complex</keyword>
<dbReference type="GO" id="GO:0051028">
    <property type="term" value="P:mRNA transport"/>
    <property type="evidence" value="ECO:0007669"/>
    <property type="project" value="UniProtKB-KW"/>
</dbReference>
<protein>
    <recommendedName>
        <fullName evidence="5">Nuclear pore complex protein Nup98-Nup96</fullName>
    </recommendedName>
</protein>
<dbReference type="PROSITE" id="PS51434">
    <property type="entry name" value="NUP_C"/>
    <property type="match status" value="1"/>
</dbReference>
<evidence type="ECO:0000256" key="14">
    <source>
        <dbReference type="ARBA" id="ARBA00023010"/>
    </source>
</evidence>
<accession>A0A8W7N280</accession>
<feature type="region of interest" description="Disordered" evidence="18">
    <location>
        <begin position="1591"/>
        <end position="1642"/>
    </location>
</feature>
<dbReference type="GO" id="GO:0017056">
    <property type="term" value="F:structural constituent of nuclear pore"/>
    <property type="evidence" value="ECO:0007669"/>
    <property type="project" value="InterPro"/>
</dbReference>
<evidence type="ECO:0000256" key="11">
    <source>
        <dbReference type="ARBA" id="ARBA00022816"/>
    </source>
</evidence>
<evidence type="ECO:0000256" key="3">
    <source>
        <dbReference type="ARBA" id="ARBA00004642"/>
    </source>
</evidence>
<keyword evidence="8" id="KW-0677">Repeat</keyword>
<dbReference type="SUPFAM" id="SSF82215">
    <property type="entry name" value="C-terminal autoproteolytic domain of nucleoporin nup98"/>
    <property type="match status" value="1"/>
</dbReference>
<name>A0A8W7N280_ANOAO</name>
<dbReference type="GO" id="GO:0031965">
    <property type="term" value="C:nuclear membrane"/>
    <property type="evidence" value="ECO:0007669"/>
    <property type="project" value="UniProtKB-SubCell"/>
</dbReference>
<keyword evidence="16" id="KW-0472">Membrane</keyword>
<keyword evidence="6" id="KW-0813">Transport</keyword>
<dbReference type="FunFam" id="1.10.10.2360:FF:000001">
    <property type="entry name" value="Nuclear pore complex protein Nup98-Nup96"/>
    <property type="match status" value="1"/>
</dbReference>
<dbReference type="GO" id="GO:0006606">
    <property type="term" value="P:protein import into nucleus"/>
    <property type="evidence" value="ECO:0007669"/>
    <property type="project" value="TreeGrafter"/>
</dbReference>
<evidence type="ECO:0000256" key="4">
    <source>
        <dbReference type="ARBA" id="ARBA00008926"/>
    </source>
</evidence>
<dbReference type="InterPro" id="IPR021967">
    <property type="entry name" value="Nup98_C"/>
</dbReference>
<feature type="compositionally biased region" description="Polar residues" evidence="18">
    <location>
        <begin position="55"/>
        <end position="66"/>
    </location>
</feature>
<dbReference type="FunFam" id="1.25.40.690:FF:000004">
    <property type="entry name" value="Nucleoporin 98-96"/>
    <property type="match status" value="1"/>
</dbReference>
<evidence type="ECO:0000256" key="18">
    <source>
        <dbReference type="SAM" id="MobiDB-lite"/>
    </source>
</evidence>
<dbReference type="PANTHER" id="PTHR23198:SF6">
    <property type="entry name" value="NUCLEAR PORE COMPLEX PROTEIN NUP98-NUP96"/>
    <property type="match status" value="1"/>
</dbReference>
<keyword evidence="9" id="KW-0378">Hydrolase</keyword>
<evidence type="ECO:0000256" key="1">
    <source>
        <dbReference type="ARBA" id="ARBA00004567"/>
    </source>
</evidence>
<keyword evidence="13" id="KW-0653">Protein transport</keyword>
<dbReference type="FunFam" id="3.30.1610.10:FF:000001">
    <property type="entry name" value="Nuclear pore complex protein Nup98-Nup96"/>
    <property type="match status" value="1"/>
</dbReference>
<feature type="region of interest" description="Disordered" evidence="18">
    <location>
        <begin position="1864"/>
        <end position="1913"/>
    </location>
</feature>
<dbReference type="InterPro" id="IPR037665">
    <property type="entry name" value="Nucleoporin_S59-like"/>
</dbReference>
<evidence type="ECO:0000256" key="12">
    <source>
        <dbReference type="ARBA" id="ARBA00022825"/>
    </source>
</evidence>
<dbReference type="GO" id="GO:0006405">
    <property type="term" value="P:RNA export from nucleus"/>
    <property type="evidence" value="ECO:0007669"/>
    <property type="project" value="TreeGrafter"/>
</dbReference>
<feature type="compositionally biased region" description="Basic and acidic residues" evidence="18">
    <location>
        <begin position="1880"/>
        <end position="1901"/>
    </location>
</feature>
<feature type="region of interest" description="Disordered" evidence="18">
    <location>
        <begin position="1971"/>
        <end position="1998"/>
    </location>
</feature>
<dbReference type="Gene3D" id="1.10.10.2360">
    <property type="match status" value="1"/>
</dbReference>
<feature type="domain" description="Peptidase S59" evidence="19">
    <location>
        <begin position="1693"/>
        <end position="1835"/>
    </location>
</feature>
<dbReference type="GO" id="GO:0000973">
    <property type="term" value="P:post-transcriptional tethering of RNA polymerase II gene DNA at nuclear periphery"/>
    <property type="evidence" value="ECO:0007669"/>
    <property type="project" value="TreeGrafter"/>
</dbReference>
<dbReference type="GO" id="GO:0034398">
    <property type="term" value="P:telomere tethering at nuclear periphery"/>
    <property type="evidence" value="ECO:0007669"/>
    <property type="project" value="TreeGrafter"/>
</dbReference>
<keyword evidence="10" id="KW-0068">Autocatalytic cleavage</keyword>
<evidence type="ECO:0000256" key="16">
    <source>
        <dbReference type="ARBA" id="ARBA00023136"/>
    </source>
</evidence>
<comment type="similarity">
    <text evidence="4">Belongs to the nucleoporin GLFG family.</text>
</comment>
<feature type="compositionally biased region" description="Polar residues" evidence="18">
    <location>
        <begin position="2035"/>
        <end position="2082"/>
    </location>
</feature>
<sequence>MFGAKPGGFGQPAANTGFGTFGNNTATASPFGQTTAFSKPATGAFGATPAFGQQPTTSLFGQTQPTGGLFGANTTTAPAFGAAATTQPGFGAFGQTQPQTTSLFGTQNNTAANTSLFGNNNNTSFGAPKPAGFGGFGQPAAQTTSLFGTQNNTAANTSLFGNNNNTSFGAPKPAGFGGFGQPAAQTTSLFGTQNNTAANTSLFGNNNNTSFGAPKPAGFGGFGQPAAQTTSLFGTQNNTAANTSLFGNNNNTSFGAPKPAGFGGFGQPAAQTTSLFGTQNNTAANTSLFGNNNNTSFGAPKPAGFGGFGQPAAQTTSLFGTQNNTAANTSLFGNNNNTSFGAPKPAGFGGFGQPAAQTTSLFGTQNNTAANTSLFGNNNNTSFGAPKPAGFGGFGQPAAQTTSLFGTQNNTAANTSLFGNNNNTSFGAPKPAGFGGFGQPAAQTTSLFGTQNNTAANTSLFGNNNNTSFGAPKPAGFGGFGQPAAQTTSLFGTQNNTAANTSLFGNNNNTSFGAPKPAGFGGFGQPAAQTTSLFGTQNNTAANTSLFGNNNNTSFGAPKPAGFGGFGQPAAQTTSLFGTQNNTAANTSLFGNNNNTSFGAPKPAGFGGFGQPAAQTTSLFGTQNNTAANTSLFGNNNNTSFGAPKPAGFGGFGQPAAQTTSLFGTQNNTAANTSLFGNNNNTSFGAPKPAGFGGFGQPAAQTTSLFGTQNNTAANTSLFGNNNNTSFGAPKPAGFGGFGQPAAQTTSLFGTQNNTAANTSLFGNNNNTSFGAPKPAGFGGFGQPAAQTTSLFGTQNNTAANTSLFGNNNNTSFGAPKPAGFGGFGQPAAQTTSLFGTQNNTAANTSLFGNNNNTSFGAPKPAGFGGFGQPAAQTTSLFGTQNNTAANTSLFGNNNNTSFGAPKPAGFGGFGQPAAQTTSLFGQSSTNNTATTGFFGQNTQAAGGGGLFGAAKPAFGATAPVVGGGNGTAVVKYQQTHGTDTLVKNGQSTTVNTKQHCITFMKDYENKSVEELRFEDYAANRKGPQAGGGGLFGGGVATTGLFGGTAGQQQPTGLFGQNQQQQAPAGGLFGTSTNTFGATTTPAFGTTAGSTFNKPFGSAPVATSAPGFGFAQSTTSTLGGGLGVNKPAFGATGSTTGLFGQSATPATSTFGQTPVFGGFGAQNTGAQQQPGGLFSGAGTGAQGTGAFGTLGATGQQSSFSFGNNTQTSAAGSTLFGAKPTNTFGTLGGTTFGQGATSSAPTFGLGTNTTVAGGGIGGSSFFGSTFNKPAAPTFGLGTNTSTGALGGTAGGGLTFGAGSTSLFGNTANKPGGLGTGTGLFGNTSTLGGAGGGAFGTMGGMGGSFGTGTSGGLGMGTLGGGLMGGGGTMGNAGGQQSVPIHQQILAMASSPYGDNPIFKGIKPLAGPTEDSLKPTNPSAQKALLEGSNYQLKVSSRSGATDRVKVKPLGAAQLKKSIFEGLEEYDSTLEDSFTLKPNAKRLIIKPRSAKPTIIIPEKAAAPSTPTQSPTAATGALGESFHNQIPLHPSDSAGTAGRQQQQQQQQVDSSRRVSWLQSNVLDKVRQQQQQQQQLDGNNQRLSESVLDNTIKEFAASANSRSDMRSSPGSVIQEEPTETSDSNGKGGASSKGKGKDGTTGNTSPTMANQTVNESFLSNRSFLNDTSMIGGGIGTDLSTSVAALSEDAEPHPTGIVLRRAGYYTIPTMDEIAQLMDEDGRCVVPNFTIGRKGYGNVYFNEPIDVAGLNLDEIVHFRHKEVIIYPDDENKPPVGSGLNRKAQITLDQVWPHDKTLHEPIKDPQRLALLDYEAKLRRVCDKHDTRFLEYRPATGSWVFKVEHFSKYGLSDSEDEDDGVPVDPKKLKIMPLAAQQQQKQLAKAATTKGQGREGDDSAKAGTKPRTDREGNVDVSRVDGGNATGGFGAFDDDYGDENMNFHSADTPTSPTAAIAMEMGTDPHKIQLMKASFFADDEFDRRSTTSEFGHNEGRDSPDQIVPGGSGSGRPMGGLLLQSLYGSSQPVAPVARRPVFALADRSGPSVAHGSNVQAFTPGSLPRTSTTVNSVQSETSMSVTSGQTPRRPPTSINGTKTVALPPIPRPMGPQALPLAVKVVQEKRIPVNMVIPLSKSILMRFLHNKFNLAFFHGRKFKVGWSHGTVMVQVNTRDNCTELARHREAVARQVTPAASAVLSIDGVKKFLRGRGDNDFSPAALQLLRIKSTAEPATMSNDEFARSIEGHLRVQFHYDVRRAAVESDCPQLVAGGKHDALEEHAEHARALYEVTGDRYDELCANVWSLLVALWGVREELEDVDEASHLSTMFRRDLLSEWTERVVTDHSQREIQLAEKRDYLDQLLELLMTHKVLEACELAFENGDINLSMLLAQISGGPIVRQLLQHQISCWQGSESDRFIDPRRLKVFMAIAGIPLITSSVRSAINLFEGADWLRVFALHLWYLSNATASITDTLLGYEDSFQSSDFDAQAPEPPYRVRYPPPADRPVYDVRFHLLKLYSKRSHPLEPLLNPASHTADPMDYRLSWLLLQELETLGYRHCSEQARSHLHVSFAAQLECHGMWQWAIYVLLHLNDQAQRELAIQQLLYRHVQLEADDADEREQPMDEQEADDYHANERFIVDELGIPEKWIYWAKAVRAGSIFDYRRQAHYLLKAKQWALAHEVILLKLAPEMVMNDKIDPLMEMLHAIEDVRQISSWSTKGQILVDFIELNQQFELLKDADGDEQTVDQRLEALKPKLSDLCSVIKLFPCPTMTHQLLQSEIAKRLVYLIRTHYASDPRINGSALMRSALDRLPLTHDCLMNELNHMLWMFLDEEMRQ</sequence>
<evidence type="ECO:0000256" key="6">
    <source>
        <dbReference type="ARBA" id="ARBA00022448"/>
    </source>
</evidence>
<dbReference type="Gene3D" id="3.30.1610.10">
    <property type="entry name" value="Peptidase S59, nucleoporin"/>
    <property type="match status" value="1"/>
</dbReference>
<proteinExistence type="inferred from homology"/>
<feature type="compositionally biased region" description="Basic and acidic residues" evidence="18">
    <location>
        <begin position="1971"/>
        <end position="1985"/>
    </location>
</feature>
<evidence type="ECO:0000313" key="20">
    <source>
        <dbReference type="EnsemblMetazoa" id="AATE003919-PA.2"/>
    </source>
</evidence>
<keyword evidence="7" id="KW-0645">Protease</keyword>
<dbReference type="PANTHER" id="PTHR23198">
    <property type="entry name" value="NUCLEOPORIN"/>
    <property type="match status" value="1"/>
</dbReference>
<feature type="region of interest" description="Disordered" evidence="18">
    <location>
        <begin position="1517"/>
        <end position="1548"/>
    </location>
</feature>
<evidence type="ECO:0000256" key="5">
    <source>
        <dbReference type="ARBA" id="ARBA00013472"/>
    </source>
</evidence>
<keyword evidence="17" id="KW-0539">Nucleus</keyword>
<evidence type="ECO:0000256" key="2">
    <source>
        <dbReference type="ARBA" id="ARBA00004620"/>
    </source>
</evidence>
<evidence type="ECO:0000259" key="19">
    <source>
        <dbReference type="PROSITE" id="PS51434"/>
    </source>
</evidence>
<evidence type="ECO:0000256" key="13">
    <source>
        <dbReference type="ARBA" id="ARBA00022927"/>
    </source>
</evidence>
<evidence type="ECO:0000256" key="10">
    <source>
        <dbReference type="ARBA" id="ARBA00022813"/>
    </source>
</evidence>
<dbReference type="GO" id="GO:0005654">
    <property type="term" value="C:nucleoplasm"/>
    <property type="evidence" value="ECO:0007669"/>
    <property type="project" value="UniProtKB-SubCell"/>
</dbReference>
<keyword evidence="11" id="KW-0509">mRNA transport</keyword>
<dbReference type="InterPro" id="IPR036903">
    <property type="entry name" value="Nup98_auto-Pept-S59_dom_sf"/>
</dbReference>
<keyword evidence="14" id="KW-0811">Translocation</keyword>
<dbReference type="InterPro" id="IPR025574">
    <property type="entry name" value="Nucleoporin_FG_rpt"/>
</dbReference>
<organism evidence="20">
    <name type="scientific">Anopheles atroparvus</name>
    <name type="common">European mosquito</name>
    <dbReference type="NCBI Taxonomy" id="41427"/>
    <lineage>
        <taxon>Eukaryota</taxon>
        <taxon>Metazoa</taxon>
        <taxon>Ecdysozoa</taxon>
        <taxon>Arthropoda</taxon>
        <taxon>Hexapoda</taxon>
        <taxon>Insecta</taxon>
        <taxon>Pterygota</taxon>
        <taxon>Neoptera</taxon>
        <taxon>Endopterygota</taxon>
        <taxon>Diptera</taxon>
        <taxon>Nematocera</taxon>
        <taxon>Culicoidea</taxon>
        <taxon>Culicidae</taxon>
        <taxon>Anophelinae</taxon>
        <taxon>Anopheles</taxon>
    </lineage>
</organism>